<dbReference type="STRING" id="398512.Bccel_1803"/>
<feature type="domain" description="Wadjet protein JetD C-terminal" evidence="1">
    <location>
        <begin position="74"/>
        <end position="155"/>
    </location>
</feature>
<name>A0A0L6JLB9_9FIRM</name>
<evidence type="ECO:0000313" key="3">
    <source>
        <dbReference type="Proteomes" id="UP000036923"/>
    </source>
</evidence>
<dbReference type="eggNOG" id="ENOG502ZAI3">
    <property type="taxonomic scope" value="Bacteria"/>
</dbReference>
<dbReference type="EMBL" id="LGTC01000001">
    <property type="protein sequence ID" value="KNY26538.1"/>
    <property type="molecule type" value="Genomic_DNA"/>
</dbReference>
<dbReference type="RefSeq" id="WP_242857070.1">
    <property type="nucleotide sequence ID" value="NZ_LGTC01000001.1"/>
</dbReference>
<proteinExistence type="predicted"/>
<dbReference type="Proteomes" id="UP000036923">
    <property type="component" value="Unassembled WGS sequence"/>
</dbReference>
<organism evidence="2 3">
    <name type="scientific">Pseudobacteroides cellulosolvens ATCC 35603 = DSM 2933</name>
    <dbReference type="NCBI Taxonomy" id="398512"/>
    <lineage>
        <taxon>Bacteria</taxon>
        <taxon>Bacillati</taxon>
        <taxon>Bacillota</taxon>
        <taxon>Clostridia</taxon>
        <taxon>Eubacteriales</taxon>
        <taxon>Oscillospiraceae</taxon>
        <taxon>Pseudobacteroides</taxon>
    </lineage>
</organism>
<dbReference type="Pfam" id="PF09983">
    <property type="entry name" value="JetD_C"/>
    <property type="match status" value="1"/>
</dbReference>
<protein>
    <recommendedName>
        <fullName evidence="1">Wadjet protein JetD C-terminal domain-containing protein</fullName>
    </recommendedName>
</protein>
<dbReference type="InterPro" id="IPR024534">
    <property type="entry name" value="JetD_C"/>
</dbReference>
<comment type="caution">
    <text evidence="2">The sequence shown here is derived from an EMBL/GenBank/DDBJ whole genome shotgun (WGS) entry which is preliminary data.</text>
</comment>
<dbReference type="PATRIC" id="fig|398512.5.peg.1877"/>
<reference evidence="3" key="1">
    <citation type="submission" date="2015-07" db="EMBL/GenBank/DDBJ databases">
        <title>Near-Complete Genome Sequence of the Cellulolytic Bacterium Bacteroides (Pseudobacteroides) cellulosolvens ATCC 35603.</title>
        <authorList>
            <person name="Dassa B."/>
            <person name="Utturkar S.M."/>
            <person name="Klingeman D.M."/>
            <person name="Hurt R.A."/>
            <person name="Keller M."/>
            <person name="Xu J."/>
            <person name="Reddy Y.H.K."/>
            <person name="Borovok I."/>
            <person name="Grinberg I.R."/>
            <person name="Lamed R."/>
            <person name="Zhivin O."/>
            <person name="Bayer E.A."/>
            <person name="Brown S.D."/>
        </authorList>
    </citation>
    <scope>NUCLEOTIDE SEQUENCE [LARGE SCALE GENOMIC DNA]</scope>
    <source>
        <strain evidence="3">DSM 2933</strain>
    </source>
</reference>
<dbReference type="AlphaFoldDB" id="A0A0L6JLB9"/>
<evidence type="ECO:0000313" key="2">
    <source>
        <dbReference type="EMBL" id="KNY26538.1"/>
    </source>
</evidence>
<sequence length="227" mass="26389">MLSNYMIGNSATESLKYRCTMNERSFEIFNNEKFLGAEGKVILKRLGLSLQELNCYKTLEAFFYIRFGIEESLNILIIENKDTFYSVLKYLERNQDKRIGGVKINMLIYGEGKKIVNSFSFINEVAMGTPIEKVYYFGDLDFEGVGIFNSLASKFGKHLVVPHVALYKELLLVSKEPPQLRTRQNELYMELFLMYFDSESKDRIEKILYSGKYIPQEALIFGRYKGL</sequence>
<evidence type="ECO:0000259" key="1">
    <source>
        <dbReference type="Pfam" id="PF09983"/>
    </source>
</evidence>
<accession>A0A0L6JLB9</accession>
<keyword evidence="3" id="KW-1185">Reference proteome</keyword>
<gene>
    <name evidence="2" type="ORF">Bccel_1803</name>
</gene>